<reference evidence="1 2" key="1">
    <citation type="submission" date="2016-01" db="EMBL/GenBank/DDBJ databases">
        <title>Draft genome sequences of Microbacterium laevaniformans LCDC 91-0039 and the type strain of Microbacterium hominis LCDC 84-209.</title>
        <authorList>
            <person name="Bernier A.-M."/>
            <person name="Bernard K."/>
        </authorList>
    </citation>
    <scope>NUCLEOTIDE SEQUENCE [LARGE SCALE GENOMIC DNA]</scope>
    <source>
        <strain evidence="1 2">LCDC 91-0039</strain>
    </source>
</reference>
<proteinExistence type="predicted"/>
<protein>
    <submittedName>
        <fullName evidence="1">Uncharacterized protein</fullName>
    </submittedName>
</protein>
<dbReference type="AlphaFoldDB" id="A0A150HF46"/>
<keyword evidence="2" id="KW-1185">Reference proteome</keyword>
<name>A0A150HF46_9MICO</name>
<gene>
    <name evidence="1" type="ORF">Mlaev_01727</name>
</gene>
<dbReference type="EMBL" id="LRAD01000036">
    <property type="protein sequence ID" value="KXZ60240.1"/>
    <property type="molecule type" value="Genomic_DNA"/>
</dbReference>
<sequence>MAAGLVPRLDRGTSPRGRLHRWTTYNRSRERSLTIDDDRVGWSMEGPDGRLELEAERVRGGLLHAPLRTAMHQRVEETLDARVIIRHTDAAGRVLLEGVGACAGLEVFGDTARLLALR</sequence>
<comment type="caution">
    <text evidence="1">The sequence shown here is derived from an EMBL/GenBank/DDBJ whole genome shotgun (WGS) entry which is preliminary data.</text>
</comment>
<evidence type="ECO:0000313" key="2">
    <source>
        <dbReference type="Proteomes" id="UP000075357"/>
    </source>
</evidence>
<accession>A0A150HF46</accession>
<organism evidence="1 2">
    <name type="scientific">Microbacterium laevaniformans</name>
    <dbReference type="NCBI Taxonomy" id="36807"/>
    <lineage>
        <taxon>Bacteria</taxon>
        <taxon>Bacillati</taxon>
        <taxon>Actinomycetota</taxon>
        <taxon>Actinomycetes</taxon>
        <taxon>Micrococcales</taxon>
        <taxon>Microbacteriaceae</taxon>
        <taxon>Microbacterium</taxon>
    </lineage>
</organism>
<dbReference type="RefSeq" id="WP_231860885.1">
    <property type="nucleotide sequence ID" value="NZ_LRAD01000036.1"/>
</dbReference>
<dbReference type="Proteomes" id="UP000075357">
    <property type="component" value="Unassembled WGS sequence"/>
</dbReference>
<evidence type="ECO:0000313" key="1">
    <source>
        <dbReference type="EMBL" id="KXZ60240.1"/>
    </source>
</evidence>